<accession>A0ABT2FI62</accession>
<dbReference type="Gene3D" id="3.20.20.450">
    <property type="entry name" value="EAL domain"/>
    <property type="match status" value="1"/>
</dbReference>
<evidence type="ECO:0000259" key="3">
    <source>
        <dbReference type="PROSITE" id="PS50887"/>
    </source>
</evidence>
<comment type="caution">
    <text evidence="4">The sequence shown here is derived from an EMBL/GenBank/DDBJ whole genome shotgun (WGS) entry which is preliminary data.</text>
</comment>
<evidence type="ECO:0000313" key="4">
    <source>
        <dbReference type="EMBL" id="MCS4556032.1"/>
    </source>
</evidence>
<dbReference type="PROSITE" id="PS50887">
    <property type="entry name" value="GGDEF"/>
    <property type="match status" value="1"/>
</dbReference>
<dbReference type="PROSITE" id="PS50883">
    <property type="entry name" value="EAL"/>
    <property type="match status" value="1"/>
</dbReference>
<dbReference type="SMART" id="SM00267">
    <property type="entry name" value="GGDEF"/>
    <property type="match status" value="1"/>
</dbReference>
<dbReference type="SMART" id="SM00052">
    <property type="entry name" value="EAL"/>
    <property type="match status" value="1"/>
</dbReference>
<reference evidence="5" key="1">
    <citation type="submission" date="2023-07" db="EMBL/GenBank/DDBJ databases">
        <title>Shewanella mangrovi sp. nov., an acetaldehyde- degrading bacterium isolated from mangrove sediment.</title>
        <authorList>
            <person name="Liu Y."/>
        </authorList>
    </citation>
    <scope>NUCLEOTIDE SEQUENCE [LARGE SCALE GENOMIC DNA]</scope>
    <source>
        <strain evidence="5">C32</strain>
    </source>
</reference>
<dbReference type="InterPro" id="IPR029787">
    <property type="entry name" value="Nucleotide_cyclase"/>
</dbReference>
<dbReference type="PANTHER" id="PTHR33121:SF32">
    <property type="entry name" value="RNASE E SPECIFICITY FACTOR CSRD"/>
    <property type="match status" value="1"/>
</dbReference>
<evidence type="ECO:0000256" key="1">
    <source>
        <dbReference type="SAM" id="Phobius"/>
    </source>
</evidence>
<dbReference type="NCBIfam" id="NF008281">
    <property type="entry name" value="PRK11059.1"/>
    <property type="match status" value="1"/>
</dbReference>
<keyword evidence="1" id="KW-1133">Transmembrane helix</keyword>
<proteinExistence type="predicted"/>
<dbReference type="CDD" id="cd01948">
    <property type="entry name" value="EAL"/>
    <property type="match status" value="1"/>
</dbReference>
<dbReference type="Proteomes" id="UP001201549">
    <property type="component" value="Unassembled WGS sequence"/>
</dbReference>
<sequence length="635" mass="72617">MELTRLLTIRLSRFWLLSLMLTLAVGIVFAAMAYSQLTYRFQQHNIAAIEQAFSRHVLRQDMDDANLWLPDLLKATDTLQARVWNGQELVYEYTSAEQAELPRVIDIQLPQQPNLRVQLLMPQPLWRYLPNRYEVGVLLLGLLCFVVITRRGYLWYREQLVGLESIGERCHLILKGRFEQARGRYSNGHPRFINRAISLLLDELVEAKKDRARFDTFIRSNTFLDHETHIGNRLFFDSRLDALSSHSGMMSHGVLMLLEFDELDQLHSELGDHGIKEYLTLNVEHMRRLLQSQANSVFARRSYSQFAILVTQISLAEAEQLASRLVKLCASLAPPDSKANQSLCHLGCAYFKLGDEQQQLIEEAEMALRAAQMQGNNNWFMYDKGAVDEEFARGSVRWRTFLEMALTDKRFVAFAQPVIDVDGIVQQREIFTRAREPNGNLVRATLFLPMAIKCGLIAPIEQLIVEKVIQQLLVASHGDEQFSVNLSFETLMNNDFFRWLKRIMLEHRDLMPRLSVEVDEAFACRELAALSPRLQSIKMMGARIAVDHVGQELVSTQYIVEAGFNIVKLHRSLVKQIHLRPENQLYIRSLLGSLPLAEISVVAEGVELLEEWQTLKILGVGAAQGALFSEPVAVE</sequence>
<dbReference type="PANTHER" id="PTHR33121">
    <property type="entry name" value="CYCLIC DI-GMP PHOSPHODIESTERASE PDEF"/>
    <property type="match status" value="1"/>
</dbReference>
<dbReference type="InterPro" id="IPR043128">
    <property type="entry name" value="Rev_trsase/Diguanyl_cyclase"/>
</dbReference>
<feature type="domain" description="EAL" evidence="2">
    <location>
        <begin position="395"/>
        <end position="635"/>
    </location>
</feature>
<feature type="transmembrane region" description="Helical" evidence="1">
    <location>
        <begin position="14"/>
        <end position="34"/>
    </location>
</feature>
<protein>
    <submittedName>
        <fullName evidence="4">RNase E specificity factor CsrD</fullName>
    </submittedName>
</protein>
<dbReference type="Pfam" id="PF00990">
    <property type="entry name" value="GGDEF"/>
    <property type="match status" value="1"/>
</dbReference>
<dbReference type="InterPro" id="IPR001633">
    <property type="entry name" value="EAL_dom"/>
</dbReference>
<organism evidence="4 5">
    <name type="scientific">Shewanella electrica</name>
    <dbReference type="NCBI Taxonomy" id="515560"/>
    <lineage>
        <taxon>Bacteria</taxon>
        <taxon>Pseudomonadati</taxon>
        <taxon>Pseudomonadota</taxon>
        <taxon>Gammaproteobacteria</taxon>
        <taxon>Alteromonadales</taxon>
        <taxon>Shewanellaceae</taxon>
        <taxon>Shewanella</taxon>
    </lineage>
</organism>
<gene>
    <name evidence="4" type="primary">csrD</name>
    <name evidence="4" type="ORF">L9G74_06235</name>
</gene>
<name>A0ABT2FI62_9GAMM</name>
<dbReference type="InterPro" id="IPR035919">
    <property type="entry name" value="EAL_sf"/>
</dbReference>
<evidence type="ECO:0000313" key="5">
    <source>
        <dbReference type="Proteomes" id="UP001201549"/>
    </source>
</evidence>
<dbReference type="Pfam" id="PF00563">
    <property type="entry name" value="EAL"/>
    <property type="match status" value="1"/>
</dbReference>
<feature type="domain" description="GGDEF" evidence="3">
    <location>
        <begin position="251"/>
        <end position="384"/>
    </location>
</feature>
<keyword evidence="1" id="KW-0812">Transmembrane</keyword>
<dbReference type="Gene3D" id="3.30.70.270">
    <property type="match status" value="1"/>
</dbReference>
<dbReference type="RefSeq" id="WP_238895438.1">
    <property type="nucleotide sequence ID" value="NZ_JAKOGG010000003.1"/>
</dbReference>
<keyword evidence="5" id="KW-1185">Reference proteome</keyword>
<dbReference type="InterPro" id="IPR050706">
    <property type="entry name" value="Cyclic-di-GMP_PDE-like"/>
</dbReference>
<dbReference type="SUPFAM" id="SSF141868">
    <property type="entry name" value="EAL domain-like"/>
    <property type="match status" value="1"/>
</dbReference>
<dbReference type="InterPro" id="IPR000160">
    <property type="entry name" value="GGDEF_dom"/>
</dbReference>
<evidence type="ECO:0000259" key="2">
    <source>
        <dbReference type="PROSITE" id="PS50883"/>
    </source>
</evidence>
<keyword evidence="1" id="KW-0472">Membrane</keyword>
<dbReference type="SUPFAM" id="SSF55073">
    <property type="entry name" value="Nucleotide cyclase"/>
    <property type="match status" value="1"/>
</dbReference>
<dbReference type="EMBL" id="JAKOGG010000003">
    <property type="protein sequence ID" value="MCS4556032.1"/>
    <property type="molecule type" value="Genomic_DNA"/>
</dbReference>